<sequence>MSFNKNLKSNFKKTKEKPAPLRDDFDINVLFRNINRLIQKYGETISKDHGKSLLHKLILEGRISIEELFEYYKLMRIQQKKNLKNALKEFDIVPNNHLNVRIVSLDNE</sequence>
<dbReference type="RefSeq" id="YP_009006591.1">
    <property type="nucleotide sequence ID" value="NC_023571.1"/>
</dbReference>
<protein>
    <submittedName>
        <fullName evidence="1">Uncharacterized protein</fullName>
    </submittedName>
</protein>
<dbReference type="KEGG" id="vg:18500084"/>
<dbReference type="EMBL" id="KF183314">
    <property type="protein sequence ID" value="AHB80350.1"/>
    <property type="molecule type" value="Genomic_DNA"/>
</dbReference>
<name>V5USL5_9CAUD</name>
<evidence type="ECO:0000313" key="2">
    <source>
        <dbReference type="Proteomes" id="UP000018801"/>
    </source>
</evidence>
<keyword evidence="2" id="KW-1185">Reference proteome</keyword>
<reference evidence="1 2" key="1">
    <citation type="journal article" date="2013" name="Int. J. Food Microbiol.">
        <title>Expanding the diversity of oenococcal bacteriophages: insights into a novel group based on the integrase sequence.</title>
        <authorList>
            <person name="Jaomanjaka F."/>
            <person name="Ballestra P."/>
            <person name="Dols-Lafargue M."/>
            <person name="Le Marrec C."/>
        </authorList>
    </citation>
    <scope>NUCLEOTIDE SEQUENCE [LARGE SCALE GENOMIC DNA]</scope>
</reference>
<accession>V5USL5</accession>
<proteinExistence type="predicted"/>
<organism evidence="1 2">
    <name type="scientific">Oenococcus phage phiS11</name>
    <dbReference type="NCBI Taxonomy" id="1432847"/>
    <lineage>
        <taxon>Viruses</taxon>
        <taxon>Duplodnaviria</taxon>
        <taxon>Heunggongvirae</taxon>
        <taxon>Uroviricota</taxon>
        <taxon>Caudoviricetes</taxon>
        <taxon>Sozzivirus</taxon>
        <taxon>Sozzivirus S11</taxon>
    </lineage>
</organism>
<dbReference type="Proteomes" id="UP000018801">
    <property type="component" value="Segment"/>
</dbReference>
<evidence type="ECO:0000313" key="1">
    <source>
        <dbReference type="EMBL" id="AHB80350.1"/>
    </source>
</evidence>
<dbReference type="GeneID" id="18500084"/>